<accession>A0A484L2G5</accession>
<gene>
    <name evidence="1" type="ORF">CCAM_LOCUS12264</name>
</gene>
<proteinExistence type="predicted"/>
<keyword evidence="2" id="KW-1185">Reference proteome</keyword>
<dbReference type="EMBL" id="OOIL02000901">
    <property type="protein sequence ID" value="VFQ70488.1"/>
    <property type="molecule type" value="Genomic_DNA"/>
</dbReference>
<dbReference type="AlphaFoldDB" id="A0A484L2G5"/>
<dbReference type="Proteomes" id="UP000595140">
    <property type="component" value="Unassembled WGS sequence"/>
</dbReference>
<reference evidence="1 2" key="1">
    <citation type="submission" date="2018-04" db="EMBL/GenBank/DDBJ databases">
        <authorList>
            <person name="Vogel A."/>
        </authorList>
    </citation>
    <scope>NUCLEOTIDE SEQUENCE [LARGE SCALE GENOMIC DNA]</scope>
</reference>
<name>A0A484L2G5_9ASTE</name>
<evidence type="ECO:0000313" key="1">
    <source>
        <dbReference type="EMBL" id="VFQ70488.1"/>
    </source>
</evidence>
<protein>
    <submittedName>
        <fullName evidence="1">Uncharacterized protein</fullName>
    </submittedName>
</protein>
<organism evidence="1 2">
    <name type="scientific">Cuscuta campestris</name>
    <dbReference type="NCBI Taxonomy" id="132261"/>
    <lineage>
        <taxon>Eukaryota</taxon>
        <taxon>Viridiplantae</taxon>
        <taxon>Streptophyta</taxon>
        <taxon>Embryophyta</taxon>
        <taxon>Tracheophyta</taxon>
        <taxon>Spermatophyta</taxon>
        <taxon>Magnoliopsida</taxon>
        <taxon>eudicotyledons</taxon>
        <taxon>Gunneridae</taxon>
        <taxon>Pentapetalae</taxon>
        <taxon>asterids</taxon>
        <taxon>lamiids</taxon>
        <taxon>Solanales</taxon>
        <taxon>Convolvulaceae</taxon>
        <taxon>Cuscuteae</taxon>
        <taxon>Cuscuta</taxon>
        <taxon>Cuscuta subgen. Grammica</taxon>
        <taxon>Cuscuta sect. Cleistogrammica</taxon>
    </lineage>
</organism>
<evidence type="ECO:0000313" key="2">
    <source>
        <dbReference type="Proteomes" id="UP000595140"/>
    </source>
</evidence>
<sequence length="139" mass="15182">MADCHQRLEPGRHPDGFVPSHDVVQVHDLLGECICALGHPCIFDHPQEQPVYNPGHIRRWTESWRNAPAVGVRHGGGVSGVLQVETPAFHDWLCLASSGPIPEFQASEFQSCRFGRPLASPIQMDDQAPAAEESSVAVV</sequence>